<name>E9CU49_COCPS</name>
<dbReference type="OMA" id="WSWHRIT"/>
<evidence type="ECO:0000313" key="8">
    <source>
        <dbReference type="EMBL" id="EFW22238.1"/>
    </source>
</evidence>
<evidence type="ECO:0000256" key="1">
    <source>
        <dbReference type="ARBA" id="ARBA00009431"/>
    </source>
</evidence>
<sequence>MKLLRKYLSLLDLKLFIPWNSSVDWSEPGSHFGRVGGKTWDDEPNFKHTFLPGTTSATFRLKGEIFPFKRSHKPSNMHDLKLSLLFLFLSALYVAEARRLVGINGAAAKFAGPEALIGHAIAGREIANGKPRHRFLNQNTQRFAVDGTGIPEVTFDVGESYAGLLPITKDPDEDQKLYFWFFPTDNAQGQEEITIWLNGGPGCSSLEGFLQENGPFHWQYGTFRPVRNPWSWHNLTNMIWVEQPVGTGFSEGEPTVTSEEDVAEQFLGFFRNFIDLFDLHGKKIYIAGESYAGLYVPYIADAMHAKNDTRYYNIQDILIFDPTINEHAILRQVPAVPFVEHWSHLFPLNDTTVKRIHDIADSCGYTDYMNEWLTYPPKGKMPQFPESITENKTCDVWEAIYDAVSLVNPCFNIYHATDTCPLLYDVLGFPGSFEYTPEGATIYFNRTDVQRAINAPSKPWSECSPREVFVGGQDNSQPSSFTVIPSVIEKSRNGRTIIAHGDLDYILITNGTLLSIQNMTWNGDQGFSSPPSEPLVVPYSQVGNLAAMGGAGILGKTRAERGLTYVEMHLTGHMGPQYSPAASYRVLEYLLGRIDSLSQA</sequence>
<evidence type="ECO:0000256" key="2">
    <source>
        <dbReference type="ARBA" id="ARBA00022645"/>
    </source>
</evidence>
<comment type="similarity">
    <text evidence="1 7">Belongs to the peptidase S10 family.</text>
</comment>
<accession>E9CU49</accession>
<keyword evidence="4" id="KW-0732">Signal</keyword>
<evidence type="ECO:0000256" key="6">
    <source>
        <dbReference type="ARBA" id="ARBA00023180"/>
    </source>
</evidence>
<dbReference type="eggNOG" id="KOG1282">
    <property type="taxonomic scope" value="Eukaryota"/>
</dbReference>
<dbReference type="VEuPathDB" id="FungiDB:CPSG_00137"/>
<dbReference type="AlphaFoldDB" id="E9CU49"/>
<dbReference type="EMBL" id="GL636486">
    <property type="protein sequence ID" value="EFW22238.1"/>
    <property type="molecule type" value="Genomic_DNA"/>
</dbReference>
<dbReference type="GO" id="GO:0006508">
    <property type="term" value="P:proteolysis"/>
    <property type="evidence" value="ECO:0007669"/>
    <property type="project" value="UniProtKB-KW"/>
</dbReference>
<dbReference type="SUPFAM" id="SSF53474">
    <property type="entry name" value="alpha/beta-Hydrolases"/>
    <property type="match status" value="1"/>
</dbReference>
<dbReference type="PRINTS" id="PR00724">
    <property type="entry name" value="CRBOXYPTASEC"/>
</dbReference>
<dbReference type="PROSITE" id="PS00131">
    <property type="entry name" value="CARBOXYPEPT_SER_SER"/>
    <property type="match status" value="1"/>
</dbReference>
<dbReference type="InterPro" id="IPR029058">
    <property type="entry name" value="AB_hydrolase_fold"/>
</dbReference>
<gene>
    <name evidence="8" type="ORF">CPSG_00137</name>
</gene>
<dbReference type="PANTHER" id="PTHR11802:SF479">
    <property type="entry name" value="CARBOXYPEPTIDASE"/>
    <property type="match status" value="1"/>
</dbReference>
<proteinExistence type="inferred from homology"/>
<evidence type="ECO:0000313" key="9">
    <source>
        <dbReference type="Proteomes" id="UP000002497"/>
    </source>
</evidence>
<reference evidence="9" key="1">
    <citation type="journal article" date="2010" name="Genome Res.">
        <title>Population genomic sequencing of Coccidioides fungi reveals recent hybridization and transposon control.</title>
        <authorList>
            <person name="Neafsey D.E."/>
            <person name="Barker B.M."/>
            <person name="Sharpton T.J."/>
            <person name="Stajich J.E."/>
            <person name="Park D.J."/>
            <person name="Whiston E."/>
            <person name="Hung C.-Y."/>
            <person name="McMahan C."/>
            <person name="White J."/>
            <person name="Sykes S."/>
            <person name="Heiman D."/>
            <person name="Young S."/>
            <person name="Zeng Q."/>
            <person name="Abouelleil A."/>
            <person name="Aftuck L."/>
            <person name="Bessette D."/>
            <person name="Brown A."/>
            <person name="FitzGerald M."/>
            <person name="Lui A."/>
            <person name="Macdonald J.P."/>
            <person name="Priest M."/>
            <person name="Orbach M.J."/>
            <person name="Galgiani J.N."/>
            <person name="Kirkland T.N."/>
            <person name="Cole G.T."/>
            <person name="Birren B.W."/>
            <person name="Henn M.R."/>
            <person name="Taylor J.W."/>
            <person name="Rounsley S.D."/>
        </authorList>
    </citation>
    <scope>NUCLEOTIDE SEQUENCE [LARGE SCALE GENOMIC DNA]</scope>
    <source>
        <strain evidence="9">RMSCC 757 / Silveira</strain>
    </source>
</reference>
<keyword evidence="2 7" id="KW-0121">Carboxypeptidase</keyword>
<dbReference type="OrthoDB" id="443318at2759"/>
<dbReference type="Gene3D" id="3.40.50.1820">
    <property type="entry name" value="alpha/beta hydrolase"/>
    <property type="match status" value="1"/>
</dbReference>
<keyword evidence="5 7" id="KW-0378">Hydrolase</keyword>
<dbReference type="FunFam" id="3.40.50.1820:FF:000118">
    <property type="entry name" value="Carboxypeptidase"/>
    <property type="match status" value="1"/>
</dbReference>
<dbReference type="InterPro" id="IPR018202">
    <property type="entry name" value="Ser_caboxypep_ser_AS"/>
</dbReference>
<dbReference type="VEuPathDB" id="FungiDB:D8B26_001046"/>
<dbReference type="PANTHER" id="PTHR11802">
    <property type="entry name" value="SERINE PROTEASE FAMILY S10 SERINE CARBOXYPEPTIDASE"/>
    <property type="match status" value="1"/>
</dbReference>
<dbReference type="Proteomes" id="UP000002497">
    <property type="component" value="Unassembled WGS sequence"/>
</dbReference>
<reference evidence="9" key="2">
    <citation type="submission" date="2010-03" db="EMBL/GenBank/DDBJ databases">
        <title>The genome sequence of Coccidioides posadasii strain Silveira.</title>
        <authorList>
            <consortium name="The Broad Institute Genome Sequencing Center for Infectious Disease"/>
            <person name="Neafsey D."/>
            <person name="Orbach M."/>
            <person name="Henn M.R."/>
            <person name="Cole G.T."/>
            <person name="Galgiani J."/>
            <person name="Gardner M.J."/>
            <person name="Kirkland T.N."/>
            <person name="Taylor J.W."/>
            <person name="Young S.K."/>
            <person name="Zeng Q."/>
            <person name="Koehrsen M."/>
            <person name="Alvarado L."/>
            <person name="Berlin A."/>
            <person name="Borenstein D."/>
            <person name="Chapman S.B."/>
            <person name="Chen Z."/>
            <person name="Engels R."/>
            <person name="Freedman E."/>
            <person name="Gellesch M."/>
            <person name="Goldberg J."/>
            <person name="Griggs A."/>
            <person name="Gujja S."/>
            <person name="Heilman E."/>
            <person name="Heiman D."/>
            <person name="Howarth C."/>
            <person name="Jen D."/>
            <person name="Larson L."/>
            <person name="Mehta T."/>
            <person name="Neiman D."/>
            <person name="Park D."/>
            <person name="Pearson M."/>
            <person name="Richards J."/>
            <person name="Roberts A."/>
            <person name="Saif S."/>
            <person name="Shea T."/>
            <person name="Shenoy N."/>
            <person name="Sisk P."/>
            <person name="Stolte C."/>
            <person name="Sykes S."/>
            <person name="Walk T."/>
            <person name="White J."/>
            <person name="Yandava C."/>
            <person name="Haas B."/>
            <person name="Nusbaum C."/>
            <person name="Birren B."/>
        </authorList>
    </citation>
    <scope>NUCLEOTIDE SEQUENCE [LARGE SCALE GENOMIC DNA]</scope>
    <source>
        <strain evidence="9">RMSCC 757 / Silveira</strain>
    </source>
</reference>
<dbReference type="HOGENOM" id="CLU_008523_12_3_1"/>
<keyword evidence="6" id="KW-0325">Glycoprotein</keyword>
<organism evidence="9">
    <name type="scientific">Coccidioides posadasii (strain RMSCC 757 / Silveira)</name>
    <name type="common">Valley fever fungus</name>
    <dbReference type="NCBI Taxonomy" id="443226"/>
    <lineage>
        <taxon>Eukaryota</taxon>
        <taxon>Fungi</taxon>
        <taxon>Dikarya</taxon>
        <taxon>Ascomycota</taxon>
        <taxon>Pezizomycotina</taxon>
        <taxon>Eurotiomycetes</taxon>
        <taxon>Eurotiomycetidae</taxon>
        <taxon>Onygenales</taxon>
        <taxon>Onygenaceae</taxon>
        <taxon>Coccidioides</taxon>
    </lineage>
</organism>
<evidence type="ECO:0000256" key="5">
    <source>
        <dbReference type="ARBA" id="ARBA00022801"/>
    </source>
</evidence>
<keyword evidence="9" id="KW-1185">Reference proteome</keyword>
<dbReference type="GO" id="GO:0004185">
    <property type="term" value="F:serine-type carboxypeptidase activity"/>
    <property type="evidence" value="ECO:0007669"/>
    <property type="project" value="UniProtKB-UniRule"/>
</dbReference>
<dbReference type="MEROPS" id="S10.014"/>
<evidence type="ECO:0000256" key="4">
    <source>
        <dbReference type="ARBA" id="ARBA00022729"/>
    </source>
</evidence>
<dbReference type="EC" id="3.4.16.-" evidence="7"/>
<keyword evidence="3 7" id="KW-0645">Protease</keyword>
<dbReference type="InterPro" id="IPR001563">
    <property type="entry name" value="Peptidase_S10"/>
</dbReference>
<protein>
    <recommendedName>
        <fullName evidence="7">Carboxypeptidase</fullName>
        <ecNumber evidence="7">3.4.16.-</ecNumber>
    </recommendedName>
</protein>
<dbReference type="Pfam" id="PF00450">
    <property type="entry name" value="Peptidase_S10"/>
    <property type="match status" value="1"/>
</dbReference>
<evidence type="ECO:0000256" key="7">
    <source>
        <dbReference type="RuleBase" id="RU361156"/>
    </source>
</evidence>
<evidence type="ECO:0000256" key="3">
    <source>
        <dbReference type="ARBA" id="ARBA00022670"/>
    </source>
</evidence>